<sequence>MRKITKWRTILALVLMYVAMIMNWSWAWGILFLLWVIPDINTGITYFIEPIEKKENPLLYWIIIASWILMAIYSISTLFIDYNQFYY</sequence>
<reference evidence="2 3" key="1">
    <citation type="submission" date="2018-06" db="EMBL/GenBank/DDBJ databases">
        <title>Genomic Encyclopedia of Archaeal and Bacterial Type Strains, Phase II (KMG-II): from individual species to whole genera.</title>
        <authorList>
            <person name="Goeker M."/>
        </authorList>
    </citation>
    <scope>NUCLEOTIDE SEQUENCE [LARGE SCALE GENOMIC DNA]</scope>
    <source>
        <strain evidence="2 3">DSM 15361</strain>
    </source>
</reference>
<protein>
    <submittedName>
        <fullName evidence="2">Uncharacterized protein</fullName>
    </submittedName>
</protein>
<evidence type="ECO:0000313" key="2">
    <source>
        <dbReference type="EMBL" id="PZW42609.1"/>
    </source>
</evidence>
<keyword evidence="3" id="KW-1185">Reference proteome</keyword>
<keyword evidence="1" id="KW-1133">Transmembrane helix</keyword>
<name>A0A2W7I8G1_9FLAO</name>
<evidence type="ECO:0000313" key="3">
    <source>
        <dbReference type="Proteomes" id="UP000249542"/>
    </source>
</evidence>
<dbReference type="RefSeq" id="WP_111540259.1">
    <property type="nucleotide sequence ID" value="NZ_QKYV01000002.1"/>
</dbReference>
<dbReference type="AlphaFoldDB" id="A0A2W7I8G1"/>
<comment type="caution">
    <text evidence="2">The sequence shown here is derived from an EMBL/GenBank/DDBJ whole genome shotgun (WGS) entry which is preliminary data.</text>
</comment>
<keyword evidence="1" id="KW-0472">Membrane</keyword>
<evidence type="ECO:0000256" key="1">
    <source>
        <dbReference type="SAM" id="Phobius"/>
    </source>
</evidence>
<accession>A0A2W7I8G1</accession>
<dbReference type="EMBL" id="QKYV01000002">
    <property type="protein sequence ID" value="PZW42609.1"/>
    <property type="molecule type" value="Genomic_DNA"/>
</dbReference>
<feature type="transmembrane region" description="Helical" evidence="1">
    <location>
        <begin position="58"/>
        <end position="80"/>
    </location>
</feature>
<organism evidence="2 3">
    <name type="scientific">Mesonia algae</name>
    <dbReference type="NCBI Taxonomy" id="213248"/>
    <lineage>
        <taxon>Bacteria</taxon>
        <taxon>Pseudomonadati</taxon>
        <taxon>Bacteroidota</taxon>
        <taxon>Flavobacteriia</taxon>
        <taxon>Flavobacteriales</taxon>
        <taxon>Flavobacteriaceae</taxon>
        <taxon>Mesonia</taxon>
    </lineage>
</organism>
<keyword evidence="1" id="KW-0812">Transmembrane</keyword>
<gene>
    <name evidence="2" type="ORF">LX95_00925</name>
</gene>
<proteinExistence type="predicted"/>
<dbReference type="Proteomes" id="UP000249542">
    <property type="component" value="Unassembled WGS sequence"/>
</dbReference>
<feature type="transmembrane region" description="Helical" evidence="1">
    <location>
        <begin position="12"/>
        <end position="38"/>
    </location>
</feature>